<dbReference type="EMBL" id="HBGZ01014515">
    <property type="protein sequence ID" value="CAD9601167.1"/>
    <property type="molecule type" value="Transcribed_RNA"/>
</dbReference>
<proteinExistence type="predicted"/>
<organism evidence="3">
    <name type="scientific">Skeletonema marinoi</name>
    <dbReference type="NCBI Taxonomy" id="267567"/>
    <lineage>
        <taxon>Eukaryota</taxon>
        <taxon>Sar</taxon>
        <taxon>Stramenopiles</taxon>
        <taxon>Ochrophyta</taxon>
        <taxon>Bacillariophyta</taxon>
        <taxon>Coscinodiscophyceae</taxon>
        <taxon>Thalassiosirophycidae</taxon>
        <taxon>Thalassiosirales</taxon>
        <taxon>Skeletonemataceae</taxon>
        <taxon>Skeletonema</taxon>
        <taxon>Skeletonema marinoi-dohrnii complex</taxon>
    </lineage>
</organism>
<name>A0A7S2LAZ8_9STRA</name>
<reference evidence="3" key="1">
    <citation type="submission" date="2021-01" db="EMBL/GenBank/DDBJ databases">
        <authorList>
            <person name="Corre E."/>
            <person name="Pelletier E."/>
            <person name="Niang G."/>
            <person name="Scheremetjew M."/>
            <person name="Finn R."/>
            <person name="Kale V."/>
            <person name="Holt S."/>
            <person name="Cochrane G."/>
            <person name="Meng A."/>
            <person name="Brown T."/>
            <person name="Cohen L."/>
        </authorList>
    </citation>
    <scope>NUCLEOTIDE SEQUENCE</scope>
    <source>
        <strain evidence="3">SM1012Den-03</strain>
    </source>
</reference>
<gene>
    <name evidence="3" type="ORF">SMAR0320_LOCUS10384</name>
</gene>
<feature type="coiled-coil region" evidence="1">
    <location>
        <begin position="120"/>
        <end position="154"/>
    </location>
</feature>
<accession>A0A7S2LAZ8</accession>
<keyword evidence="1" id="KW-0175">Coiled coil</keyword>
<evidence type="ECO:0000256" key="1">
    <source>
        <dbReference type="SAM" id="Coils"/>
    </source>
</evidence>
<dbReference type="PANTHER" id="PTHR31424">
    <property type="entry name" value="PROTEIN CBG23806"/>
    <property type="match status" value="1"/>
</dbReference>
<sequence length="372" mass="43528">MADSNAKGAKRLGVKRRPYFPWIPVENYILPVLHLCIGLGNNVIDYFGHLVEWTLTKLSDEERGWKNRVVALDRELIQQKRDAVNEWKASTRGKQRTALMALRRNRAQTVGLLPNETEELAELDAEFTALGKARDELKSERKNLMEKIEKAHESRRKPPKEVTRTWYLLMERIYRDCGVKREDYHKRKFSGRPLKEIMRKSEKIFTEAKQMLREFKDDSIDGIDAKIDNVCDNMISLLSSWGKVFNTLYSKDPSQEDKAQFKIDLDTAVRKHRALRGLVDYNNDTPKLHCIEDHAVDALERFPDLLLMIEEWVEQFHQTEKKRVENRVRFIKDAFKRAESASKKRAAVNDSTLMVQSRRTKKPRGGYKPKNV</sequence>
<dbReference type="PANTHER" id="PTHR31424:SF3">
    <property type="entry name" value="RING-TYPE DOMAIN-CONTAINING PROTEIN"/>
    <property type="match status" value="1"/>
</dbReference>
<dbReference type="AlphaFoldDB" id="A0A7S2LAZ8"/>
<protein>
    <submittedName>
        <fullName evidence="3">Uncharacterized protein</fullName>
    </submittedName>
</protein>
<feature type="compositionally biased region" description="Basic residues" evidence="2">
    <location>
        <begin position="358"/>
        <end position="372"/>
    </location>
</feature>
<feature type="region of interest" description="Disordered" evidence="2">
    <location>
        <begin position="342"/>
        <end position="372"/>
    </location>
</feature>
<evidence type="ECO:0000313" key="3">
    <source>
        <dbReference type="EMBL" id="CAD9601167.1"/>
    </source>
</evidence>
<evidence type="ECO:0000256" key="2">
    <source>
        <dbReference type="SAM" id="MobiDB-lite"/>
    </source>
</evidence>